<reference evidence="2 3" key="1">
    <citation type="journal article" date="2018" name="Front. Plant Sci.">
        <title>Red Clover (Trifolium pratense) and Zigzag Clover (T. medium) - A Picture of Genomic Similarities and Differences.</title>
        <authorList>
            <person name="Dluhosova J."/>
            <person name="Istvanek J."/>
            <person name="Nedelnik J."/>
            <person name="Repkova J."/>
        </authorList>
    </citation>
    <scope>NUCLEOTIDE SEQUENCE [LARGE SCALE GENOMIC DNA]</scope>
    <source>
        <strain evidence="3">cv. 10/8</strain>
        <tissue evidence="2">Leaf</tissue>
    </source>
</reference>
<comment type="caution">
    <text evidence="2">The sequence shown here is derived from an EMBL/GenBank/DDBJ whole genome shotgun (WGS) entry which is preliminary data.</text>
</comment>
<feature type="compositionally biased region" description="Basic and acidic residues" evidence="1">
    <location>
        <begin position="30"/>
        <end position="39"/>
    </location>
</feature>
<proteinExistence type="predicted"/>
<evidence type="ECO:0000313" key="2">
    <source>
        <dbReference type="EMBL" id="MCI35489.1"/>
    </source>
</evidence>
<evidence type="ECO:0000256" key="1">
    <source>
        <dbReference type="SAM" id="MobiDB-lite"/>
    </source>
</evidence>
<organism evidence="2 3">
    <name type="scientific">Trifolium medium</name>
    <dbReference type="NCBI Taxonomy" id="97028"/>
    <lineage>
        <taxon>Eukaryota</taxon>
        <taxon>Viridiplantae</taxon>
        <taxon>Streptophyta</taxon>
        <taxon>Embryophyta</taxon>
        <taxon>Tracheophyta</taxon>
        <taxon>Spermatophyta</taxon>
        <taxon>Magnoliopsida</taxon>
        <taxon>eudicotyledons</taxon>
        <taxon>Gunneridae</taxon>
        <taxon>Pentapetalae</taxon>
        <taxon>rosids</taxon>
        <taxon>fabids</taxon>
        <taxon>Fabales</taxon>
        <taxon>Fabaceae</taxon>
        <taxon>Papilionoideae</taxon>
        <taxon>50 kb inversion clade</taxon>
        <taxon>NPAAA clade</taxon>
        <taxon>Hologalegina</taxon>
        <taxon>IRL clade</taxon>
        <taxon>Trifolieae</taxon>
        <taxon>Trifolium</taxon>
    </lineage>
</organism>
<protein>
    <submittedName>
        <fullName evidence="2">Uncharacterized protein</fullName>
    </submittedName>
</protein>
<dbReference type="Proteomes" id="UP000265520">
    <property type="component" value="Unassembled WGS sequence"/>
</dbReference>
<feature type="region of interest" description="Disordered" evidence="1">
    <location>
        <begin position="1"/>
        <end position="66"/>
    </location>
</feature>
<accession>A0A392RGW2</accession>
<feature type="compositionally biased region" description="Polar residues" evidence="1">
    <location>
        <begin position="55"/>
        <end position="66"/>
    </location>
</feature>
<evidence type="ECO:0000313" key="3">
    <source>
        <dbReference type="Proteomes" id="UP000265520"/>
    </source>
</evidence>
<keyword evidence="3" id="KW-1185">Reference proteome</keyword>
<dbReference type="AlphaFoldDB" id="A0A392RGW2"/>
<feature type="compositionally biased region" description="Polar residues" evidence="1">
    <location>
        <begin position="9"/>
        <end position="28"/>
    </location>
</feature>
<name>A0A392RGW2_9FABA</name>
<dbReference type="EMBL" id="LXQA010223891">
    <property type="protein sequence ID" value="MCI35489.1"/>
    <property type="molecule type" value="Genomic_DNA"/>
</dbReference>
<sequence length="66" mass="6807">MAAAAGLDTSASMTSGTHSGQASHTPSVEVTHEKRGRGEDLEDTASRKNQKLDTAGSSLSASLHRL</sequence>